<evidence type="ECO:0000313" key="1">
    <source>
        <dbReference type="EMBL" id="GAA4789746.1"/>
    </source>
</evidence>
<reference evidence="2" key="1">
    <citation type="journal article" date="2019" name="Int. J. Syst. Evol. Microbiol.">
        <title>The Global Catalogue of Microorganisms (GCM) 10K type strain sequencing project: providing services to taxonomists for standard genome sequencing and annotation.</title>
        <authorList>
            <consortium name="The Broad Institute Genomics Platform"/>
            <consortium name="The Broad Institute Genome Sequencing Center for Infectious Disease"/>
            <person name="Wu L."/>
            <person name="Ma J."/>
        </authorList>
    </citation>
    <scope>NUCLEOTIDE SEQUENCE [LARGE SCALE GENOMIC DNA]</scope>
    <source>
        <strain evidence="2">JCM 18200</strain>
    </source>
</reference>
<dbReference type="InterPro" id="IPR043519">
    <property type="entry name" value="NT_sf"/>
</dbReference>
<name>A0ABP9B3P2_9SPHI</name>
<keyword evidence="2" id="KW-1185">Reference proteome</keyword>
<evidence type="ECO:0000313" key="2">
    <source>
        <dbReference type="Proteomes" id="UP001501411"/>
    </source>
</evidence>
<gene>
    <name evidence="1" type="ORF">GCM10023231_17110</name>
</gene>
<dbReference type="Proteomes" id="UP001501411">
    <property type="component" value="Unassembled WGS sequence"/>
</dbReference>
<comment type="caution">
    <text evidence="1">The sequence shown here is derived from an EMBL/GenBank/DDBJ whole genome shotgun (WGS) entry which is preliminary data.</text>
</comment>
<proteinExistence type="predicted"/>
<organism evidence="1 2">
    <name type="scientific">Olivibacter ginsenosidimutans</name>
    <dbReference type="NCBI Taxonomy" id="1176537"/>
    <lineage>
        <taxon>Bacteria</taxon>
        <taxon>Pseudomonadati</taxon>
        <taxon>Bacteroidota</taxon>
        <taxon>Sphingobacteriia</taxon>
        <taxon>Sphingobacteriales</taxon>
        <taxon>Sphingobacteriaceae</taxon>
        <taxon>Olivibacter</taxon>
    </lineage>
</organism>
<accession>A0ABP9B3P2</accession>
<sequence>MVKIAKERSDYSLRRLNEFKNHITKSEELRKHNDFCIYTTGSYGRLEASDHSDLDLFFLSHNGTAKISKISKTLIKKS</sequence>
<protein>
    <recommendedName>
        <fullName evidence="3">Polymerase nucleotidyl transferase domain-containing protein</fullName>
    </recommendedName>
</protein>
<dbReference type="SUPFAM" id="SSF81301">
    <property type="entry name" value="Nucleotidyltransferase"/>
    <property type="match status" value="1"/>
</dbReference>
<evidence type="ECO:0008006" key="3">
    <source>
        <dbReference type="Google" id="ProtNLM"/>
    </source>
</evidence>
<dbReference type="EMBL" id="BAABIQ010000021">
    <property type="protein sequence ID" value="GAA4789746.1"/>
    <property type="molecule type" value="Genomic_DNA"/>
</dbReference>